<evidence type="ECO:0000313" key="2">
    <source>
        <dbReference type="Proteomes" id="UP001431235"/>
    </source>
</evidence>
<dbReference type="RefSeq" id="WP_250063281.1">
    <property type="nucleotide sequence ID" value="NZ_JAIKTS010000001.1"/>
</dbReference>
<reference evidence="1 2" key="1">
    <citation type="submission" date="2021-08" db="EMBL/GenBank/DDBJ databases">
        <title>Novel members of of the genus Stenotrophomonas from differernt environment.</title>
        <authorList>
            <person name="Deng Y."/>
        </authorList>
    </citation>
    <scope>NUCLEOTIDE SEQUENCE [LARGE SCALE GENOMIC DNA]</scope>
    <source>
        <strain evidence="1 2">CPCC 101365</strain>
    </source>
</reference>
<dbReference type="Proteomes" id="UP001431235">
    <property type="component" value="Unassembled WGS sequence"/>
</dbReference>
<evidence type="ECO:0000313" key="1">
    <source>
        <dbReference type="EMBL" id="MCL7714445.1"/>
    </source>
</evidence>
<gene>
    <name evidence="1" type="ORF">K5L01_07305</name>
</gene>
<sequence length="78" mass="8323">MLAPYAAQLIDNRFDLGHGNEPNAAVQLLSHVLLGAGWWSDAAMEILGGVEDLMGAQERMKTGCRNMGMDESCGSGDK</sequence>
<keyword evidence="2" id="KW-1185">Reference proteome</keyword>
<comment type="caution">
    <text evidence="1">The sequence shown here is derived from an EMBL/GenBank/DDBJ whole genome shotgun (WGS) entry which is preliminary data.</text>
</comment>
<organism evidence="1 2">
    <name type="scientific">Stenotrophomonas mori</name>
    <dbReference type="NCBI Taxonomy" id="2871096"/>
    <lineage>
        <taxon>Bacteria</taxon>
        <taxon>Pseudomonadati</taxon>
        <taxon>Pseudomonadota</taxon>
        <taxon>Gammaproteobacteria</taxon>
        <taxon>Lysobacterales</taxon>
        <taxon>Lysobacteraceae</taxon>
        <taxon>Stenotrophomonas</taxon>
    </lineage>
</organism>
<protein>
    <submittedName>
        <fullName evidence="1">Uncharacterized protein</fullName>
    </submittedName>
</protein>
<name>A0ABT0SGJ1_9GAMM</name>
<proteinExistence type="predicted"/>
<accession>A0ABT0SGJ1</accession>
<dbReference type="EMBL" id="JAIKTS010000001">
    <property type="protein sequence ID" value="MCL7714445.1"/>
    <property type="molecule type" value="Genomic_DNA"/>
</dbReference>